<protein>
    <submittedName>
        <fullName evidence="2">Serine kinase of HPr protein (Carbohydrate metabolism regulator)</fullName>
    </submittedName>
</protein>
<evidence type="ECO:0000313" key="3">
    <source>
        <dbReference type="Proteomes" id="UP001223743"/>
    </source>
</evidence>
<dbReference type="CDD" id="cd01918">
    <property type="entry name" value="HprK_C"/>
    <property type="match status" value="1"/>
</dbReference>
<keyword evidence="2" id="KW-0418">Kinase</keyword>
<dbReference type="Proteomes" id="UP001223743">
    <property type="component" value="Unassembled WGS sequence"/>
</dbReference>
<comment type="caution">
    <text evidence="2">The sequence shown here is derived from an EMBL/GenBank/DDBJ whole genome shotgun (WGS) entry which is preliminary data.</text>
</comment>
<organism evidence="2 3">
    <name type="scientific">Kaistia geumhonensis</name>
    <dbReference type="NCBI Taxonomy" id="410839"/>
    <lineage>
        <taxon>Bacteria</taxon>
        <taxon>Pseudomonadati</taxon>
        <taxon>Pseudomonadota</taxon>
        <taxon>Alphaproteobacteria</taxon>
        <taxon>Hyphomicrobiales</taxon>
        <taxon>Kaistiaceae</taxon>
        <taxon>Kaistia</taxon>
    </lineage>
</organism>
<name>A0ABU0M7G4_9HYPH</name>
<feature type="domain" description="HPr kinase/phosphorylase C-terminal" evidence="1">
    <location>
        <begin position="8"/>
        <end position="132"/>
    </location>
</feature>
<evidence type="ECO:0000259" key="1">
    <source>
        <dbReference type="Pfam" id="PF07475"/>
    </source>
</evidence>
<reference evidence="2 3" key="1">
    <citation type="submission" date="2023-07" db="EMBL/GenBank/DDBJ databases">
        <title>Genomic Encyclopedia of Type Strains, Phase IV (KMG-IV): sequencing the most valuable type-strain genomes for metagenomic binning, comparative biology and taxonomic classification.</title>
        <authorList>
            <person name="Goeker M."/>
        </authorList>
    </citation>
    <scope>NUCLEOTIDE SEQUENCE [LARGE SCALE GENOMIC DNA]</scope>
    <source>
        <strain evidence="2 3">B1-1</strain>
    </source>
</reference>
<dbReference type="SUPFAM" id="SSF53795">
    <property type="entry name" value="PEP carboxykinase-like"/>
    <property type="match status" value="1"/>
</dbReference>
<keyword evidence="3" id="KW-1185">Reference proteome</keyword>
<keyword evidence="2" id="KW-0808">Transferase</keyword>
<dbReference type="RefSeq" id="WP_266279005.1">
    <property type="nucleotide sequence ID" value="NZ_JAPKNF010000001.1"/>
</dbReference>
<evidence type="ECO:0000313" key="2">
    <source>
        <dbReference type="EMBL" id="MDQ0516904.1"/>
    </source>
</evidence>
<dbReference type="EMBL" id="JAUSWJ010000001">
    <property type="protein sequence ID" value="MDQ0516904.1"/>
    <property type="molecule type" value="Genomic_DNA"/>
</dbReference>
<dbReference type="InterPro" id="IPR027417">
    <property type="entry name" value="P-loop_NTPase"/>
</dbReference>
<dbReference type="InterPro" id="IPR011104">
    <property type="entry name" value="Hpr_kin/Pase_C"/>
</dbReference>
<accession>A0ABU0M7G4</accession>
<dbReference type="Gene3D" id="3.40.50.300">
    <property type="entry name" value="P-loop containing nucleotide triphosphate hydrolases"/>
    <property type="match status" value="1"/>
</dbReference>
<gene>
    <name evidence="2" type="ORF">QO015_002517</name>
</gene>
<dbReference type="GO" id="GO:0016301">
    <property type="term" value="F:kinase activity"/>
    <property type="evidence" value="ECO:0007669"/>
    <property type="project" value="UniProtKB-KW"/>
</dbReference>
<proteinExistence type="predicted"/>
<sequence length="153" mass="15593">MSAGLAPTIHASAALVDGTGVLVRGPSGSGKSALVLALILADSARNRLVADDRTVLAGEAGRLVASPPEALAGLIELRGYGILRLPYVAAQEIGLVVDLEEAAAVPRMPERSTNHAALLGIEIPRLVLPIGHSDGAVRVRAVLLAGCRTVNDG</sequence>
<dbReference type="Pfam" id="PF07475">
    <property type="entry name" value="Hpr_kinase_C"/>
    <property type="match status" value="1"/>
</dbReference>